<keyword evidence="2" id="KW-1185">Reference proteome</keyword>
<organism evidence="1 2">
    <name type="scientific">Longimycelium tulufanense</name>
    <dbReference type="NCBI Taxonomy" id="907463"/>
    <lineage>
        <taxon>Bacteria</taxon>
        <taxon>Bacillati</taxon>
        <taxon>Actinomycetota</taxon>
        <taxon>Actinomycetes</taxon>
        <taxon>Pseudonocardiales</taxon>
        <taxon>Pseudonocardiaceae</taxon>
        <taxon>Longimycelium</taxon>
    </lineage>
</organism>
<dbReference type="EMBL" id="BMMK01000005">
    <property type="protein sequence ID" value="GGM45540.1"/>
    <property type="molecule type" value="Genomic_DNA"/>
</dbReference>
<name>A0A8J3FVL2_9PSEU</name>
<reference evidence="1" key="1">
    <citation type="journal article" date="2014" name="Int. J. Syst. Evol. Microbiol.">
        <title>Complete genome sequence of Corynebacterium casei LMG S-19264T (=DSM 44701T), isolated from a smear-ripened cheese.</title>
        <authorList>
            <consortium name="US DOE Joint Genome Institute (JGI-PGF)"/>
            <person name="Walter F."/>
            <person name="Albersmeier A."/>
            <person name="Kalinowski J."/>
            <person name="Ruckert C."/>
        </authorList>
    </citation>
    <scope>NUCLEOTIDE SEQUENCE</scope>
    <source>
        <strain evidence="1">CGMCC 4.5737</strain>
    </source>
</reference>
<proteinExistence type="predicted"/>
<evidence type="ECO:0000313" key="2">
    <source>
        <dbReference type="Proteomes" id="UP000637578"/>
    </source>
</evidence>
<dbReference type="InterPro" id="IPR038070">
    <property type="entry name" value="Rv2632c-like_sf"/>
</dbReference>
<dbReference type="InterPro" id="IPR015057">
    <property type="entry name" value="Rv2632c-like"/>
</dbReference>
<sequence length="89" mass="9730">MPAKMWNVQIEITEVDRLTKAEARLLGKDSEALVGQGTARCNPSDENVPSIGDELASARALSDLSHQLLHAAAMDIESHTHQRVQRLSV</sequence>
<comment type="caution">
    <text evidence="1">The sequence shown here is derived from an EMBL/GenBank/DDBJ whole genome shotgun (WGS) entry which is preliminary data.</text>
</comment>
<dbReference type="Gene3D" id="3.30.160.240">
    <property type="entry name" value="Rv1738"/>
    <property type="match status" value="1"/>
</dbReference>
<dbReference type="AlphaFoldDB" id="A0A8J3FVL2"/>
<accession>A0A8J3FVL2</accession>
<evidence type="ECO:0008006" key="3">
    <source>
        <dbReference type="Google" id="ProtNLM"/>
    </source>
</evidence>
<dbReference type="RefSeq" id="WP_189055428.1">
    <property type="nucleotide sequence ID" value="NZ_BMMK01000005.1"/>
</dbReference>
<protein>
    <recommendedName>
        <fullName evidence="3">DUF1876 domain-containing protein</fullName>
    </recommendedName>
</protein>
<dbReference type="SUPFAM" id="SSF143212">
    <property type="entry name" value="Rv2632c-like"/>
    <property type="match status" value="1"/>
</dbReference>
<gene>
    <name evidence="1" type="ORF">GCM10012275_15730</name>
</gene>
<dbReference type="Pfam" id="PF08962">
    <property type="entry name" value="Rv2632c-like"/>
    <property type="match status" value="1"/>
</dbReference>
<dbReference type="Proteomes" id="UP000637578">
    <property type="component" value="Unassembled WGS sequence"/>
</dbReference>
<evidence type="ECO:0000313" key="1">
    <source>
        <dbReference type="EMBL" id="GGM45540.1"/>
    </source>
</evidence>
<reference evidence="1" key="2">
    <citation type="submission" date="2020-09" db="EMBL/GenBank/DDBJ databases">
        <authorList>
            <person name="Sun Q."/>
            <person name="Zhou Y."/>
        </authorList>
    </citation>
    <scope>NUCLEOTIDE SEQUENCE</scope>
    <source>
        <strain evidence="1">CGMCC 4.5737</strain>
    </source>
</reference>